<gene>
    <name evidence="1" type="ORF">C7402_13223</name>
</gene>
<reference evidence="1 2" key="1">
    <citation type="submission" date="2018-05" db="EMBL/GenBank/DDBJ databases">
        <title>Genomic Encyclopedia of Type Strains, Phase IV (KMG-V): Genome sequencing to study the core and pangenomes of soil and plant-associated prokaryotes.</title>
        <authorList>
            <person name="Whitman W."/>
        </authorList>
    </citation>
    <scope>NUCLEOTIDE SEQUENCE [LARGE SCALE GENOMIC DNA]</scope>
    <source>
        <strain evidence="1 2">SCZa-39</strain>
    </source>
</reference>
<sequence length="178" mass="19133">MCAICNFKIEFGIGHPMALCVATATRGAIDSGLLTEDKTEGVLATARQRLAAIETLKVFQDRLETSVAIDELLALPDFYVLLIEGETWGFFHATAEGFDPDIVPEMPDLATEDVEKRSVVLVVANVTLQALLAGRVDLQSALDDNLLLIDAPAQHSEKLRGVIGKSLAVCDNCEAPPV</sequence>
<name>A0ABX5KAL9_9BURK</name>
<protein>
    <submittedName>
        <fullName evidence="1">Uncharacterized protein</fullName>
    </submittedName>
</protein>
<dbReference type="EMBL" id="QEOB01000032">
    <property type="protein sequence ID" value="PVX70950.1"/>
    <property type="molecule type" value="Genomic_DNA"/>
</dbReference>
<proteinExistence type="predicted"/>
<keyword evidence="2" id="KW-1185">Reference proteome</keyword>
<organism evidence="1 2">
    <name type="scientific">Paraburkholderia unamae</name>
    <dbReference type="NCBI Taxonomy" id="219649"/>
    <lineage>
        <taxon>Bacteria</taxon>
        <taxon>Pseudomonadati</taxon>
        <taxon>Pseudomonadota</taxon>
        <taxon>Betaproteobacteria</taxon>
        <taxon>Burkholderiales</taxon>
        <taxon>Burkholderiaceae</taxon>
        <taxon>Paraburkholderia</taxon>
    </lineage>
</organism>
<evidence type="ECO:0000313" key="2">
    <source>
        <dbReference type="Proteomes" id="UP000245712"/>
    </source>
</evidence>
<dbReference type="RefSeq" id="WP_116614522.1">
    <property type="nucleotide sequence ID" value="NZ_QEOB01000032.1"/>
</dbReference>
<comment type="caution">
    <text evidence="1">The sequence shown here is derived from an EMBL/GenBank/DDBJ whole genome shotgun (WGS) entry which is preliminary data.</text>
</comment>
<evidence type="ECO:0000313" key="1">
    <source>
        <dbReference type="EMBL" id="PVX70950.1"/>
    </source>
</evidence>
<dbReference type="Proteomes" id="UP000245712">
    <property type="component" value="Unassembled WGS sequence"/>
</dbReference>
<accession>A0ABX5KAL9</accession>